<dbReference type="AlphaFoldDB" id="B3E5L4"/>
<feature type="signal peptide" evidence="1">
    <location>
        <begin position="1"/>
        <end position="22"/>
    </location>
</feature>
<evidence type="ECO:0000313" key="3">
    <source>
        <dbReference type="Proteomes" id="UP000002420"/>
    </source>
</evidence>
<sequence>MKKLSSVVAAVTVLAIASFSFAASIKGPVRKITPNADGSFTTVVKDEASGKEFVIEIADDLTKDKLSSKKITIDDDVKVKFEENSGKNISAKFTKSAGC</sequence>
<organism evidence="2 3">
    <name type="scientific">Trichlorobacter lovleyi (strain ATCC BAA-1151 / DSM 17278 / SZ)</name>
    <name type="common">Geobacter lovleyi</name>
    <dbReference type="NCBI Taxonomy" id="398767"/>
    <lineage>
        <taxon>Bacteria</taxon>
        <taxon>Pseudomonadati</taxon>
        <taxon>Thermodesulfobacteriota</taxon>
        <taxon>Desulfuromonadia</taxon>
        <taxon>Geobacterales</taxon>
        <taxon>Geobacteraceae</taxon>
        <taxon>Trichlorobacter</taxon>
    </lineage>
</organism>
<dbReference type="STRING" id="398767.Glov_0962"/>
<accession>B3E5L4</accession>
<dbReference type="Proteomes" id="UP000002420">
    <property type="component" value="Chromosome"/>
</dbReference>
<dbReference type="KEGG" id="glo:Glov_0962"/>
<dbReference type="OrthoDB" id="9952403at2"/>
<gene>
    <name evidence="2" type="ordered locus">Glov_0962</name>
</gene>
<evidence type="ECO:0000313" key="2">
    <source>
        <dbReference type="EMBL" id="ACD94685.1"/>
    </source>
</evidence>
<feature type="chain" id="PRO_5002786022" evidence="1">
    <location>
        <begin position="23"/>
        <end position="99"/>
    </location>
</feature>
<keyword evidence="3" id="KW-1185">Reference proteome</keyword>
<dbReference type="RefSeq" id="WP_012469035.1">
    <property type="nucleotide sequence ID" value="NC_010814.1"/>
</dbReference>
<keyword evidence="1" id="KW-0732">Signal</keyword>
<reference evidence="2 3" key="1">
    <citation type="submission" date="2008-05" db="EMBL/GenBank/DDBJ databases">
        <title>Complete sequence of chromosome of Geobacter lovleyi SZ.</title>
        <authorList>
            <consortium name="US DOE Joint Genome Institute"/>
            <person name="Lucas S."/>
            <person name="Copeland A."/>
            <person name="Lapidus A."/>
            <person name="Glavina del Rio T."/>
            <person name="Dalin E."/>
            <person name="Tice H."/>
            <person name="Bruce D."/>
            <person name="Goodwin L."/>
            <person name="Pitluck S."/>
            <person name="Chertkov O."/>
            <person name="Meincke L."/>
            <person name="Brettin T."/>
            <person name="Detter J.C."/>
            <person name="Han C."/>
            <person name="Tapia R."/>
            <person name="Kuske C.R."/>
            <person name="Schmutz J."/>
            <person name="Larimer F."/>
            <person name="Land M."/>
            <person name="Hauser L."/>
            <person name="Kyrpides N."/>
            <person name="Mikhailova N."/>
            <person name="Sung Y."/>
            <person name="Fletcher K.E."/>
            <person name="Ritalahti K.M."/>
            <person name="Loeffler F.E."/>
            <person name="Richardson P."/>
        </authorList>
    </citation>
    <scope>NUCLEOTIDE SEQUENCE [LARGE SCALE GENOMIC DNA]</scope>
    <source>
        <strain evidence="3">ATCC BAA-1151 / DSM 17278 / SZ</strain>
    </source>
</reference>
<dbReference type="EMBL" id="CP001089">
    <property type="protein sequence ID" value="ACD94685.1"/>
    <property type="molecule type" value="Genomic_DNA"/>
</dbReference>
<dbReference type="HOGENOM" id="CLU_174550_0_0_7"/>
<name>B3E5L4_TRIL1</name>
<evidence type="ECO:0000256" key="1">
    <source>
        <dbReference type="SAM" id="SignalP"/>
    </source>
</evidence>
<proteinExistence type="predicted"/>
<protein>
    <submittedName>
        <fullName evidence="2">Uncharacterized protein</fullName>
    </submittedName>
</protein>